<comment type="caution">
    <text evidence="2">The sequence shown here is derived from an EMBL/GenBank/DDBJ whole genome shotgun (WGS) entry which is preliminary data.</text>
</comment>
<evidence type="ECO:0000256" key="1">
    <source>
        <dbReference type="SAM" id="MobiDB-lite"/>
    </source>
</evidence>
<keyword evidence="3" id="KW-1185">Reference proteome</keyword>
<dbReference type="AlphaFoldDB" id="A0AAE8MRN7"/>
<name>A0AAE8MRN7_9PEZI</name>
<evidence type="ECO:0000313" key="2">
    <source>
        <dbReference type="EMBL" id="SPN97283.1"/>
    </source>
</evidence>
<proteinExistence type="predicted"/>
<reference evidence="2" key="1">
    <citation type="submission" date="2018-03" db="EMBL/GenBank/DDBJ databases">
        <authorList>
            <person name="Guldener U."/>
        </authorList>
    </citation>
    <scope>NUCLEOTIDE SEQUENCE</scope>
</reference>
<dbReference type="Proteomes" id="UP001187682">
    <property type="component" value="Unassembled WGS sequence"/>
</dbReference>
<protein>
    <submittedName>
        <fullName evidence="2">Uncharacterized protein</fullName>
    </submittedName>
</protein>
<dbReference type="EMBL" id="ONZQ02000001">
    <property type="protein sequence ID" value="SPN97283.1"/>
    <property type="molecule type" value="Genomic_DNA"/>
</dbReference>
<feature type="region of interest" description="Disordered" evidence="1">
    <location>
        <begin position="37"/>
        <end position="82"/>
    </location>
</feature>
<evidence type="ECO:0000313" key="3">
    <source>
        <dbReference type="Proteomes" id="UP001187682"/>
    </source>
</evidence>
<accession>A0AAE8MRN7</accession>
<feature type="region of interest" description="Disordered" evidence="1">
    <location>
        <begin position="1"/>
        <end position="23"/>
    </location>
</feature>
<organism evidence="2 3">
    <name type="scientific">Cephalotrichum gorgonifer</name>
    <dbReference type="NCBI Taxonomy" id="2041049"/>
    <lineage>
        <taxon>Eukaryota</taxon>
        <taxon>Fungi</taxon>
        <taxon>Dikarya</taxon>
        <taxon>Ascomycota</taxon>
        <taxon>Pezizomycotina</taxon>
        <taxon>Sordariomycetes</taxon>
        <taxon>Hypocreomycetidae</taxon>
        <taxon>Microascales</taxon>
        <taxon>Microascaceae</taxon>
        <taxon>Cephalotrichum</taxon>
    </lineage>
</organism>
<gene>
    <name evidence="2" type="ORF">DNG_00797</name>
</gene>
<sequence length="151" mass="16615">MSLSDAGGTMTLPSPTHPHHANVLNVSSAVRSLRRSMSRSPSRFNLNSQSKLNFNSRPDSPNLSSGSASPQSPCRREVLQNPGISDTFDTVNAADIAEISVEARSECFFGLWQLGAFFIKSRRSRPRNQAYFCRAYQQPTSTPLLEQAIPT</sequence>
<feature type="compositionally biased region" description="Polar residues" evidence="1">
    <location>
        <begin position="44"/>
        <end position="72"/>
    </location>
</feature>